<keyword evidence="8" id="KW-1185">Reference proteome</keyword>
<dbReference type="InterPro" id="IPR023753">
    <property type="entry name" value="FAD/NAD-binding_dom"/>
</dbReference>
<evidence type="ECO:0000256" key="2">
    <source>
        <dbReference type="ARBA" id="ARBA00022630"/>
    </source>
</evidence>
<keyword evidence="2" id="KW-0285">Flavoprotein</keyword>
<dbReference type="RefSeq" id="WP_145803825.1">
    <property type="nucleotide sequence ID" value="NZ_VIVK01000001.1"/>
</dbReference>
<dbReference type="Pfam" id="PF14759">
    <property type="entry name" value="Reductase_C"/>
    <property type="match status" value="1"/>
</dbReference>
<dbReference type="GO" id="GO:0005737">
    <property type="term" value="C:cytoplasm"/>
    <property type="evidence" value="ECO:0007669"/>
    <property type="project" value="TreeGrafter"/>
</dbReference>
<accession>A0A561BMI6</accession>
<dbReference type="Proteomes" id="UP000318380">
    <property type="component" value="Unassembled WGS sequence"/>
</dbReference>
<dbReference type="GO" id="GO:0016651">
    <property type="term" value="F:oxidoreductase activity, acting on NAD(P)H"/>
    <property type="evidence" value="ECO:0007669"/>
    <property type="project" value="TreeGrafter"/>
</dbReference>
<organism evidence="7 8">
    <name type="scientific">Kribbella amoyensis</name>
    <dbReference type="NCBI Taxonomy" id="996641"/>
    <lineage>
        <taxon>Bacteria</taxon>
        <taxon>Bacillati</taxon>
        <taxon>Actinomycetota</taxon>
        <taxon>Actinomycetes</taxon>
        <taxon>Propionibacteriales</taxon>
        <taxon>Kribbellaceae</taxon>
        <taxon>Kribbella</taxon>
    </lineage>
</organism>
<dbReference type="EMBL" id="VIVK01000001">
    <property type="protein sequence ID" value="TWD80106.1"/>
    <property type="molecule type" value="Genomic_DNA"/>
</dbReference>
<evidence type="ECO:0000256" key="3">
    <source>
        <dbReference type="ARBA" id="ARBA00022827"/>
    </source>
</evidence>
<dbReference type="InterPro" id="IPR036188">
    <property type="entry name" value="FAD/NAD-bd_sf"/>
</dbReference>
<proteinExistence type="predicted"/>
<dbReference type="Pfam" id="PF07992">
    <property type="entry name" value="Pyr_redox_2"/>
    <property type="match status" value="1"/>
</dbReference>
<dbReference type="InterPro" id="IPR028202">
    <property type="entry name" value="Reductase_C"/>
</dbReference>
<evidence type="ECO:0000313" key="8">
    <source>
        <dbReference type="Proteomes" id="UP000318380"/>
    </source>
</evidence>
<evidence type="ECO:0000259" key="5">
    <source>
        <dbReference type="Pfam" id="PF07992"/>
    </source>
</evidence>
<comment type="caution">
    <text evidence="7">The sequence shown here is derived from an EMBL/GenBank/DDBJ whole genome shotgun (WGS) entry which is preliminary data.</text>
</comment>
<feature type="domain" description="FAD/NAD(P)-binding" evidence="5">
    <location>
        <begin position="4"/>
        <end position="298"/>
    </location>
</feature>
<dbReference type="InterPro" id="IPR016156">
    <property type="entry name" value="FAD/NAD-linked_Rdtase_dimer_sf"/>
</dbReference>
<evidence type="ECO:0000256" key="4">
    <source>
        <dbReference type="ARBA" id="ARBA00023002"/>
    </source>
</evidence>
<reference evidence="7 8" key="1">
    <citation type="submission" date="2019-06" db="EMBL/GenBank/DDBJ databases">
        <title>Sequencing the genomes of 1000 actinobacteria strains.</title>
        <authorList>
            <person name="Klenk H.-P."/>
        </authorList>
    </citation>
    <scope>NUCLEOTIDE SEQUENCE [LARGE SCALE GENOMIC DNA]</scope>
    <source>
        <strain evidence="7 8">DSM 24683</strain>
    </source>
</reference>
<dbReference type="InterPro" id="IPR050446">
    <property type="entry name" value="FAD-oxidoreductase/Apoptosis"/>
</dbReference>
<keyword evidence="3" id="KW-0274">FAD</keyword>
<evidence type="ECO:0000313" key="7">
    <source>
        <dbReference type="EMBL" id="TWD80106.1"/>
    </source>
</evidence>
<dbReference type="PANTHER" id="PTHR43557">
    <property type="entry name" value="APOPTOSIS-INDUCING FACTOR 1"/>
    <property type="match status" value="1"/>
</dbReference>
<evidence type="ECO:0000256" key="1">
    <source>
        <dbReference type="ARBA" id="ARBA00001974"/>
    </source>
</evidence>
<name>A0A561BMI6_9ACTN</name>
<dbReference type="OrthoDB" id="3568330at2"/>
<keyword evidence="4" id="KW-0560">Oxidoreductase</keyword>
<sequence length="393" mass="41933">MLRNVVVVGASAAGLSTAEALRAKGYDGKLTLVGEERRLPYDRPPLSKQVLAGVWEPEKVALRDEPAIGKLDADLRLGRRALGLDVSRRELRLDGDRLAYDGLVIATGVSPRRLPGDELAGVYTVRTLDDALALRTALLGGTRVVVIGAGFLGSEVAATARGLNLDVTLVGPQPAPLYRQFGAGIAALVGELHRDHGVRLRMTTGVTRFVADESRVVGVELTDGTVLDADVVVVAIGASPATGWLADSGLTVRDGVECDAQCRAAPGIYAAGDVASWYHPLFDQRMRVEHRLNATEQGMAVAANLLGADRPFAPIPYFWSDQYDVRLQAYGIFPQGAPMTLVHGEIAAGRFVVAAVEDGVVVGVLGWNCPPRDLRELRRLVADRRALPEGARS</sequence>
<dbReference type="Gene3D" id="3.50.50.60">
    <property type="entry name" value="FAD/NAD(P)-binding domain"/>
    <property type="match status" value="2"/>
</dbReference>
<dbReference type="PRINTS" id="PR00368">
    <property type="entry name" value="FADPNR"/>
</dbReference>
<comment type="cofactor">
    <cofactor evidence="1">
        <name>FAD</name>
        <dbReference type="ChEBI" id="CHEBI:57692"/>
    </cofactor>
</comment>
<dbReference type="SUPFAM" id="SSF55424">
    <property type="entry name" value="FAD/NAD-linked reductases, dimerisation (C-terminal) domain"/>
    <property type="match status" value="1"/>
</dbReference>
<gene>
    <name evidence="7" type="ORF">FB561_1178</name>
</gene>
<dbReference type="AlphaFoldDB" id="A0A561BMI6"/>
<dbReference type="Gene3D" id="3.30.390.30">
    <property type="match status" value="1"/>
</dbReference>
<dbReference type="SUPFAM" id="SSF51905">
    <property type="entry name" value="FAD/NAD(P)-binding domain"/>
    <property type="match status" value="1"/>
</dbReference>
<evidence type="ECO:0000259" key="6">
    <source>
        <dbReference type="Pfam" id="PF14759"/>
    </source>
</evidence>
<dbReference type="PRINTS" id="PR00411">
    <property type="entry name" value="PNDRDTASEI"/>
</dbReference>
<dbReference type="PANTHER" id="PTHR43557:SF2">
    <property type="entry name" value="RIESKE DOMAIN-CONTAINING PROTEIN-RELATED"/>
    <property type="match status" value="1"/>
</dbReference>
<protein>
    <submittedName>
        <fullName evidence="7">NAD/ferredoxin-dependent reductase-like protein</fullName>
    </submittedName>
</protein>
<feature type="domain" description="Reductase C-terminal" evidence="6">
    <location>
        <begin position="317"/>
        <end position="388"/>
    </location>
</feature>